<evidence type="ECO:0000256" key="7">
    <source>
        <dbReference type="ARBA" id="ARBA00022777"/>
    </source>
</evidence>
<dbReference type="EMBL" id="JAUHLN010000002">
    <property type="protein sequence ID" value="MDN4073855.1"/>
    <property type="molecule type" value="Genomic_DNA"/>
</dbReference>
<keyword evidence="10 11" id="KW-0784">Thiamine biosynthesis</keyword>
<evidence type="ECO:0000256" key="9">
    <source>
        <dbReference type="ARBA" id="ARBA00022842"/>
    </source>
</evidence>
<keyword evidence="9 11" id="KW-0460">Magnesium</keyword>
<protein>
    <recommendedName>
        <fullName evidence="11">Hydroxyethylthiazole kinase</fullName>
        <ecNumber evidence="11">2.7.1.50</ecNumber>
    </recommendedName>
    <alternativeName>
        <fullName evidence="11">4-methyl-5-beta-hydroxyethylthiazole kinase</fullName>
        <shortName evidence="11">TH kinase</shortName>
        <shortName evidence="11">Thz kinase</shortName>
    </alternativeName>
</protein>
<comment type="catalytic activity">
    <reaction evidence="1 11">
        <text>5-(2-hydroxyethyl)-4-methylthiazole + ATP = 4-methyl-5-(2-phosphooxyethyl)-thiazole + ADP + H(+)</text>
        <dbReference type="Rhea" id="RHEA:24212"/>
        <dbReference type="ChEBI" id="CHEBI:15378"/>
        <dbReference type="ChEBI" id="CHEBI:17957"/>
        <dbReference type="ChEBI" id="CHEBI:30616"/>
        <dbReference type="ChEBI" id="CHEBI:58296"/>
        <dbReference type="ChEBI" id="CHEBI:456216"/>
        <dbReference type="EC" id="2.7.1.50"/>
    </reaction>
</comment>
<dbReference type="HAMAP" id="MF_00228">
    <property type="entry name" value="Thz_kinase"/>
    <property type="match status" value="1"/>
</dbReference>
<dbReference type="RefSeq" id="WP_290399947.1">
    <property type="nucleotide sequence ID" value="NZ_JAUHLN010000002.1"/>
</dbReference>
<evidence type="ECO:0000256" key="1">
    <source>
        <dbReference type="ARBA" id="ARBA00001771"/>
    </source>
</evidence>
<keyword evidence="6 11" id="KW-0547">Nucleotide-binding</keyword>
<evidence type="ECO:0000256" key="5">
    <source>
        <dbReference type="ARBA" id="ARBA00022723"/>
    </source>
</evidence>
<dbReference type="Pfam" id="PF02110">
    <property type="entry name" value="HK"/>
    <property type="match status" value="1"/>
</dbReference>
<keyword evidence="5 11" id="KW-0479">Metal-binding</keyword>
<evidence type="ECO:0000256" key="2">
    <source>
        <dbReference type="ARBA" id="ARBA00001946"/>
    </source>
</evidence>
<dbReference type="PIRSF" id="PIRSF000513">
    <property type="entry name" value="Thz_kinase"/>
    <property type="match status" value="1"/>
</dbReference>
<evidence type="ECO:0000256" key="8">
    <source>
        <dbReference type="ARBA" id="ARBA00022840"/>
    </source>
</evidence>
<feature type="binding site" evidence="11">
    <location>
        <position position="191"/>
    </location>
    <ligand>
        <name>substrate</name>
    </ligand>
</feature>
<evidence type="ECO:0000313" key="13">
    <source>
        <dbReference type="Proteomes" id="UP001168694"/>
    </source>
</evidence>
<feature type="binding site" evidence="11">
    <location>
        <position position="43"/>
    </location>
    <ligand>
        <name>substrate</name>
    </ligand>
</feature>
<comment type="pathway">
    <text evidence="3 11">Cofactor biosynthesis; thiamine diphosphate biosynthesis; 4-methyl-5-(2-phosphoethyl)-thiazole from 5-(2-hydroxyethyl)-4-methylthiazole: step 1/1.</text>
</comment>
<dbReference type="Gene3D" id="3.40.1190.20">
    <property type="match status" value="1"/>
</dbReference>
<name>A0ABT8E7J7_9BACL</name>
<keyword evidence="8 11" id="KW-0067">ATP-binding</keyword>
<dbReference type="InterPro" id="IPR000417">
    <property type="entry name" value="Hyethyz_kinase"/>
</dbReference>
<comment type="similarity">
    <text evidence="11">Belongs to the Thz kinase family.</text>
</comment>
<comment type="caution">
    <text evidence="12">The sequence shown here is derived from an EMBL/GenBank/DDBJ whole genome shotgun (WGS) entry which is preliminary data.</text>
</comment>
<evidence type="ECO:0000256" key="4">
    <source>
        <dbReference type="ARBA" id="ARBA00022679"/>
    </source>
</evidence>
<feature type="binding site" evidence="11">
    <location>
        <position position="119"/>
    </location>
    <ligand>
        <name>ATP</name>
        <dbReference type="ChEBI" id="CHEBI:30616"/>
    </ligand>
</feature>
<dbReference type="SUPFAM" id="SSF53613">
    <property type="entry name" value="Ribokinase-like"/>
    <property type="match status" value="1"/>
</dbReference>
<dbReference type="InterPro" id="IPR029056">
    <property type="entry name" value="Ribokinase-like"/>
</dbReference>
<comment type="cofactor">
    <cofactor evidence="2 11">
        <name>Mg(2+)</name>
        <dbReference type="ChEBI" id="CHEBI:18420"/>
    </cofactor>
</comment>
<keyword evidence="7 11" id="KW-0418">Kinase</keyword>
<evidence type="ECO:0000313" key="12">
    <source>
        <dbReference type="EMBL" id="MDN4073855.1"/>
    </source>
</evidence>
<keyword evidence="13" id="KW-1185">Reference proteome</keyword>
<evidence type="ECO:0000256" key="3">
    <source>
        <dbReference type="ARBA" id="ARBA00004868"/>
    </source>
</evidence>
<dbReference type="EC" id="2.7.1.50" evidence="11"/>
<dbReference type="Proteomes" id="UP001168694">
    <property type="component" value="Unassembled WGS sequence"/>
</dbReference>
<dbReference type="NCBIfam" id="NF006830">
    <property type="entry name" value="PRK09355.1"/>
    <property type="match status" value="1"/>
</dbReference>
<dbReference type="PRINTS" id="PR01099">
    <property type="entry name" value="HYETHTZKNASE"/>
</dbReference>
<dbReference type="CDD" id="cd01170">
    <property type="entry name" value="THZ_kinase"/>
    <property type="match status" value="1"/>
</dbReference>
<reference evidence="12" key="1">
    <citation type="submission" date="2023-06" db="EMBL/GenBank/DDBJ databases">
        <title>Draft Genome Sequences of Representative Paenibacillus Polymyxa, Bacillus cereus, Fictibacillus sp., and Brevibacillus agri Strains Isolated from Amazonian Dark Earth.</title>
        <authorList>
            <person name="Pellegrinetti T.A."/>
            <person name="Cunha I.C.M."/>
            <person name="Chaves M.G."/>
            <person name="Freitas A.S."/>
            <person name="Silva A.V.R."/>
            <person name="Tsai S.M."/>
            <person name="Mendes L.W."/>
        </authorList>
    </citation>
    <scope>NUCLEOTIDE SEQUENCE</scope>
    <source>
        <strain evidence="12">CENA-BCM004</strain>
    </source>
</reference>
<comment type="function">
    <text evidence="11">Catalyzes the phosphorylation of the hydroxyl group of 4-methyl-5-beta-hydroxyethylthiazole (THZ).</text>
</comment>
<accession>A0ABT8E7J7</accession>
<sequence>MNELRHLLQEIRNQKPLVHHITNQVTMNFLANGILASGGSPMMAHHYEEAEEAVMAADALVLNIGTIDPSLVKAMVIAGKKAKQLGVPVILDPVGAGLSRLRKDAVQELVEQVSPDVISGNAAEIAFLMKGEWGGKGVDGDLSGNHEELALHAAAKFGSVIAITGERDAVSDGKERITITGGHEILSYVTGTGCFSTSLIGLFLAKSLETSLSACQRAAGALSMLGICAERAQAVSAGPGSFQTALLDELFRLKPEDLKTAGRWSLGGIQGGK</sequence>
<proteinExistence type="inferred from homology"/>
<feature type="binding site" evidence="11">
    <location>
        <position position="164"/>
    </location>
    <ligand>
        <name>ATP</name>
        <dbReference type="ChEBI" id="CHEBI:30616"/>
    </ligand>
</feature>
<keyword evidence="4 11" id="KW-0808">Transferase</keyword>
<dbReference type="GO" id="GO:0004417">
    <property type="term" value="F:hydroxyethylthiazole kinase activity"/>
    <property type="evidence" value="ECO:0007669"/>
    <property type="project" value="UniProtKB-EC"/>
</dbReference>
<evidence type="ECO:0000256" key="11">
    <source>
        <dbReference type="HAMAP-Rule" id="MF_00228"/>
    </source>
</evidence>
<evidence type="ECO:0000256" key="6">
    <source>
        <dbReference type="ARBA" id="ARBA00022741"/>
    </source>
</evidence>
<organism evidence="12 13">
    <name type="scientific">Fictibacillus terranigra</name>
    <dbReference type="NCBI Taxonomy" id="3058424"/>
    <lineage>
        <taxon>Bacteria</taxon>
        <taxon>Bacillati</taxon>
        <taxon>Bacillota</taxon>
        <taxon>Bacilli</taxon>
        <taxon>Bacillales</taxon>
        <taxon>Fictibacillaceae</taxon>
        <taxon>Fictibacillus</taxon>
    </lineage>
</organism>
<evidence type="ECO:0000256" key="10">
    <source>
        <dbReference type="ARBA" id="ARBA00022977"/>
    </source>
</evidence>
<gene>
    <name evidence="11 12" type="primary">thiM</name>
    <name evidence="12" type="ORF">QYF49_12655</name>
</gene>